<organism evidence="1 2">
    <name type="scientific">Streptomyces xiamenensis</name>
    <dbReference type="NCBI Taxonomy" id="408015"/>
    <lineage>
        <taxon>Bacteria</taxon>
        <taxon>Bacillati</taxon>
        <taxon>Actinomycetota</taxon>
        <taxon>Actinomycetes</taxon>
        <taxon>Kitasatosporales</taxon>
        <taxon>Streptomycetaceae</taxon>
        <taxon>Streptomyces</taxon>
    </lineage>
</organism>
<keyword evidence="2" id="KW-1185">Reference proteome</keyword>
<dbReference type="Proteomes" id="UP000034034">
    <property type="component" value="Chromosome"/>
</dbReference>
<protein>
    <submittedName>
        <fullName evidence="1">Uncharacterized protein</fullName>
    </submittedName>
</protein>
<name>A0A0F7FPY7_9ACTN</name>
<sequence>MFMTRLSDGLRECCVEDSEAEQVLFDAAAVILTRHMWS</sequence>
<dbReference type="KEGG" id="sxi:SXIM_00100"/>
<dbReference type="EMBL" id="CP009922">
    <property type="protein sequence ID" value="AKG41394.1"/>
    <property type="molecule type" value="Genomic_DNA"/>
</dbReference>
<proteinExistence type="predicted"/>
<dbReference type="AlphaFoldDB" id="A0A0F7FPY7"/>
<evidence type="ECO:0000313" key="2">
    <source>
        <dbReference type="Proteomes" id="UP000034034"/>
    </source>
</evidence>
<evidence type="ECO:0000313" key="1">
    <source>
        <dbReference type="EMBL" id="AKG41394.1"/>
    </source>
</evidence>
<accession>A0A0F7FPY7</accession>
<reference evidence="1" key="1">
    <citation type="submission" date="2019-08" db="EMBL/GenBank/DDBJ databases">
        <title>Complete genome sequence of a mangrove-derived Streptomyces xiamenensis.</title>
        <authorList>
            <person name="Xu J."/>
        </authorList>
    </citation>
    <scope>NUCLEOTIDE SEQUENCE</scope>
    <source>
        <strain evidence="1">318</strain>
    </source>
</reference>
<gene>
    <name evidence="1" type="ORF">SXIM_00100</name>
</gene>
<dbReference type="HOGENOM" id="CLU_3333809_0_0_11"/>